<comment type="caution">
    <text evidence="2">The sequence shown here is derived from an EMBL/GenBank/DDBJ whole genome shotgun (WGS) entry which is preliminary data.</text>
</comment>
<name>X1M5X4_9ZZZZ</name>
<sequence length="74" mass="8123">GEKIPLEARILAIADAFAAMTSERTFSDPLSYEEVMKEIKRGAGTQFDPKLAKVFLSIVDNIPVTTSGDNHIEK</sequence>
<dbReference type="PANTHER" id="PTHR45228">
    <property type="entry name" value="CYCLIC DI-GMP PHOSPHODIESTERASE TM_0186-RELATED"/>
    <property type="match status" value="1"/>
</dbReference>
<dbReference type="InterPro" id="IPR037522">
    <property type="entry name" value="HD_GYP_dom"/>
</dbReference>
<gene>
    <name evidence="2" type="ORF">S06H3_35950</name>
</gene>
<feature type="domain" description="HD-GYP" evidence="1">
    <location>
        <begin position="1"/>
        <end position="71"/>
    </location>
</feature>
<dbReference type="AlphaFoldDB" id="X1M5X4"/>
<organism evidence="2">
    <name type="scientific">marine sediment metagenome</name>
    <dbReference type="NCBI Taxonomy" id="412755"/>
    <lineage>
        <taxon>unclassified sequences</taxon>
        <taxon>metagenomes</taxon>
        <taxon>ecological metagenomes</taxon>
    </lineage>
</organism>
<dbReference type="Gene3D" id="1.10.3210.10">
    <property type="entry name" value="Hypothetical protein af1432"/>
    <property type="match status" value="1"/>
</dbReference>
<dbReference type="InterPro" id="IPR052020">
    <property type="entry name" value="Cyclic_di-GMP/3'3'-cGAMP_PDE"/>
</dbReference>
<dbReference type="Pfam" id="PF13487">
    <property type="entry name" value="HD_5"/>
    <property type="match status" value="1"/>
</dbReference>
<dbReference type="SUPFAM" id="SSF109604">
    <property type="entry name" value="HD-domain/PDEase-like"/>
    <property type="match status" value="1"/>
</dbReference>
<reference evidence="2" key="1">
    <citation type="journal article" date="2014" name="Front. Microbiol.">
        <title>High frequency of phylogenetically diverse reductive dehalogenase-homologous genes in deep subseafloor sedimentary metagenomes.</title>
        <authorList>
            <person name="Kawai M."/>
            <person name="Futagami T."/>
            <person name="Toyoda A."/>
            <person name="Takaki Y."/>
            <person name="Nishi S."/>
            <person name="Hori S."/>
            <person name="Arai W."/>
            <person name="Tsubouchi T."/>
            <person name="Morono Y."/>
            <person name="Uchiyama I."/>
            <person name="Ito T."/>
            <person name="Fujiyama A."/>
            <person name="Inagaki F."/>
            <person name="Takami H."/>
        </authorList>
    </citation>
    <scope>NUCLEOTIDE SEQUENCE</scope>
    <source>
        <strain evidence="2">Expedition CK06-06</strain>
    </source>
</reference>
<dbReference type="PROSITE" id="PS51832">
    <property type="entry name" value="HD_GYP"/>
    <property type="match status" value="1"/>
</dbReference>
<accession>X1M5X4</accession>
<feature type="non-terminal residue" evidence="2">
    <location>
        <position position="1"/>
    </location>
</feature>
<evidence type="ECO:0000313" key="2">
    <source>
        <dbReference type="EMBL" id="GAI26997.1"/>
    </source>
</evidence>
<protein>
    <recommendedName>
        <fullName evidence="1">HD-GYP domain-containing protein</fullName>
    </recommendedName>
</protein>
<evidence type="ECO:0000259" key="1">
    <source>
        <dbReference type="PROSITE" id="PS51832"/>
    </source>
</evidence>
<proteinExistence type="predicted"/>
<dbReference type="EMBL" id="BARV01021730">
    <property type="protein sequence ID" value="GAI26997.1"/>
    <property type="molecule type" value="Genomic_DNA"/>
</dbReference>